<comment type="caution">
    <text evidence="10">The sequence shown here is derived from an EMBL/GenBank/DDBJ whole genome shotgun (WGS) entry which is preliminary data.</text>
</comment>
<evidence type="ECO:0000313" key="10">
    <source>
        <dbReference type="EMBL" id="KRM78433.1"/>
    </source>
</evidence>
<evidence type="ECO:0000256" key="7">
    <source>
        <dbReference type="ARBA" id="ARBA00048475"/>
    </source>
</evidence>
<dbReference type="RefSeq" id="WP_057757349.1">
    <property type="nucleotide sequence ID" value="NZ_AYYK01000017.1"/>
</dbReference>
<dbReference type="InterPro" id="IPR018236">
    <property type="entry name" value="SAICAR_synthetase_CS"/>
</dbReference>
<dbReference type="InterPro" id="IPR028923">
    <property type="entry name" value="SAICAR_synt/ADE2_N"/>
</dbReference>
<proteinExistence type="inferred from homology"/>
<dbReference type="PANTHER" id="PTHR43599">
    <property type="entry name" value="MULTIFUNCTIONAL PROTEIN ADE2"/>
    <property type="match status" value="1"/>
</dbReference>
<comment type="similarity">
    <text evidence="2 8">Belongs to the SAICAR synthetase family.</text>
</comment>
<dbReference type="InterPro" id="IPR033934">
    <property type="entry name" value="SAICAR_synt_PurC"/>
</dbReference>
<evidence type="ECO:0000259" key="9">
    <source>
        <dbReference type="Pfam" id="PF01259"/>
    </source>
</evidence>
<evidence type="ECO:0000256" key="1">
    <source>
        <dbReference type="ARBA" id="ARBA00004672"/>
    </source>
</evidence>
<evidence type="ECO:0000256" key="3">
    <source>
        <dbReference type="ARBA" id="ARBA00022598"/>
    </source>
</evidence>
<dbReference type="Proteomes" id="UP000051813">
    <property type="component" value="Unassembled WGS sequence"/>
</dbReference>
<dbReference type="GO" id="GO:0009236">
    <property type="term" value="P:cobalamin biosynthetic process"/>
    <property type="evidence" value="ECO:0007669"/>
    <property type="project" value="InterPro"/>
</dbReference>
<dbReference type="HAMAP" id="MF_00137">
    <property type="entry name" value="SAICAR_synth"/>
    <property type="match status" value="1"/>
</dbReference>
<keyword evidence="3 8" id="KW-0436">Ligase</keyword>
<dbReference type="STRING" id="1423738.FC84_GL000874"/>
<evidence type="ECO:0000256" key="6">
    <source>
        <dbReference type="ARBA" id="ARBA00022840"/>
    </source>
</evidence>
<dbReference type="GO" id="GO:0006189">
    <property type="term" value="P:'de novo' IMP biosynthetic process"/>
    <property type="evidence" value="ECO:0007669"/>
    <property type="project" value="UniProtKB-UniRule"/>
</dbReference>
<organism evidence="10 11">
    <name type="scientific">Lapidilactobacillus dextrinicus DSM 20335</name>
    <dbReference type="NCBI Taxonomy" id="1423738"/>
    <lineage>
        <taxon>Bacteria</taxon>
        <taxon>Bacillati</taxon>
        <taxon>Bacillota</taxon>
        <taxon>Bacilli</taxon>
        <taxon>Lactobacillales</taxon>
        <taxon>Lactobacillaceae</taxon>
        <taxon>Lapidilactobacillus</taxon>
    </lineage>
</organism>
<dbReference type="PROSITE" id="PS01058">
    <property type="entry name" value="SAICAR_SYNTHETASE_2"/>
    <property type="match status" value="1"/>
</dbReference>
<dbReference type="EC" id="6.3.2.6" evidence="8"/>
<dbReference type="UniPathway" id="UPA00074">
    <property type="reaction ID" value="UER00131"/>
</dbReference>
<dbReference type="AlphaFoldDB" id="A0A0R2BGM6"/>
<dbReference type="PATRIC" id="fig|1423738.3.peg.884"/>
<dbReference type="PANTHER" id="PTHR43599:SF3">
    <property type="entry name" value="SI:DKEY-6E2.2"/>
    <property type="match status" value="1"/>
</dbReference>
<reference evidence="10 11" key="1">
    <citation type="journal article" date="2015" name="Genome Announc.">
        <title>Expanding the biotechnology potential of lactobacilli through comparative genomics of 213 strains and associated genera.</title>
        <authorList>
            <person name="Sun Z."/>
            <person name="Harris H.M."/>
            <person name="McCann A."/>
            <person name="Guo C."/>
            <person name="Argimon S."/>
            <person name="Zhang W."/>
            <person name="Yang X."/>
            <person name="Jeffery I.B."/>
            <person name="Cooney J.C."/>
            <person name="Kagawa T.F."/>
            <person name="Liu W."/>
            <person name="Song Y."/>
            <person name="Salvetti E."/>
            <person name="Wrobel A."/>
            <person name="Rasinkangas P."/>
            <person name="Parkhill J."/>
            <person name="Rea M.C."/>
            <person name="O'Sullivan O."/>
            <person name="Ritari J."/>
            <person name="Douillard F.P."/>
            <person name="Paul Ross R."/>
            <person name="Yang R."/>
            <person name="Briner A.E."/>
            <person name="Felis G.E."/>
            <person name="de Vos W.M."/>
            <person name="Barrangou R."/>
            <person name="Klaenhammer T.R."/>
            <person name="Caufield P.W."/>
            <person name="Cui Y."/>
            <person name="Zhang H."/>
            <person name="O'Toole P.W."/>
        </authorList>
    </citation>
    <scope>NUCLEOTIDE SEQUENCE [LARGE SCALE GENOMIC DNA]</scope>
    <source>
        <strain evidence="10 11">DSM 20335</strain>
    </source>
</reference>
<keyword evidence="6 8" id="KW-0067">ATP-binding</keyword>
<dbReference type="OrthoDB" id="9801549at2"/>
<dbReference type="Gene3D" id="3.30.200.20">
    <property type="entry name" value="Phosphorylase Kinase, domain 1"/>
    <property type="match status" value="1"/>
</dbReference>
<dbReference type="GO" id="GO:0005524">
    <property type="term" value="F:ATP binding"/>
    <property type="evidence" value="ECO:0007669"/>
    <property type="project" value="UniProtKB-KW"/>
</dbReference>
<dbReference type="Gene3D" id="3.30.470.20">
    <property type="entry name" value="ATP-grasp fold, B domain"/>
    <property type="match status" value="1"/>
</dbReference>
<keyword evidence="5 8" id="KW-0658">Purine biosynthesis</keyword>
<name>A0A0R2BGM6_9LACO</name>
<protein>
    <recommendedName>
        <fullName evidence="8">Phosphoribosylaminoimidazole-succinocarboxamide synthase</fullName>
        <ecNumber evidence="8">6.3.2.6</ecNumber>
    </recommendedName>
    <alternativeName>
        <fullName evidence="8">SAICAR synthetase</fullName>
    </alternativeName>
</protein>
<dbReference type="SUPFAM" id="SSF56104">
    <property type="entry name" value="SAICAR synthase-like"/>
    <property type="match status" value="1"/>
</dbReference>
<evidence type="ECO:0000256" key="5">
    <source>
        <dbReference type="ARBA" id="ARBA00022755"/>
    </source>
</evidence>
<evidence type="ECO:0000256" key="2">
    <source>
        <dbReference type="ARBA" id="ARBA00010190"/>
    </source>
</evidence>
<keyword evidence="4 8" id="KW-0547">Nucleotide-binding</keyword>
<feature type="domain" description="SAICAR synthetase/ADE2 N-terminal" evidence="9">
    <location>
        <begin position="10"/>
        <end position="235"/>
    </location>
</feature>
<evidence type="ECO:0000256" key="8">
    <source>
        <dbReference type="HAMAP-Rule" id="MF_00137"/>
    </source>
</evidence>
<gene>
    <name evidence="8" type="primary">purC</name>
    <name evidence="10" type="ORF">FC84_GL000874</name>
</gene>
<keyword evidence="11" id="KW-1185">Reference proteome</keyword>
<dbReference type="GO" id="GO:0004639">
    <property type="term" value="F:phosphoribosylaminoimidazolesuccinocarboxamide synthase activity"/>
    <property type="evidence" value="ECO:0007669"/>
    <property type="project" value="UniProtKB-UniRule"/>
</dbReference>
<dbReference type="EMBL" id="AYYK01000017">
    <property type="protein sequence ID" value="KRM78433.1"/>
    <property type="molecule type" value="Genomic_DNA"/>
</dbReference>
<evidence type="ECO:0000313" key="11">
    <source>
        <dbReference type="Proteomes" id="UP000051813"/>
    </source>
</evidence>
<comment type="catalytic activity">
    <reaction evidence="7 8">
        <text>5-amino-1-(5-phospho-D-ribosyl)imidazole-4-carboxylate + L-aspartate + ATP = (2S)-2-[5-amino-1-(5-phospho-beta-D-ribosyl)imidazole-4-carboxamido]succinate + ADP + phosphate + 2 H(+)</text>
        <dbReference type="Rhea" id="RHEA:22628"/>
        <dbReference type="ChEBI" id="CHEBI:15378"/>
        <dbReference type="ChEBI" id="CHEBI:29991"/>
        <dbReference type="ChEBI" id="CHEBI:30616"/>
        <dbReference type="ChEBI" id="CHEBI:43474"/>
        <dbReference type="ChEBI" id="CHEBI:58443"/>
        <dbReference type="ChEBI" id="CHEBI:77657"/>
        <dbReference type="ChEBI" id="CHEBI:456216"/>
        <dbReference type="EC" id="6.3.2.6"/>
    </reaction>
</comment>
<comment type="pathway">
    <text evidence="1 8">Purine metabolism; IMP biosynthesis via de novo pathway; 5-amino-1-(5-phospho-D-ribosyl)imidazole-4-carboxamide from 5-amino-1-(5-phospho-D-ribosyl)imidazole-4-carboxylate: step 1/2.</text>
</comment>
<sequence length="242" mass="27660">MTSIEKEMILADGKAKTIYQTNDPEIVWVHSKDQATALNGKRKVQITNKGHYTNQISWRLFKYLQDRGIINHFIAVKNDTDILTKKLTMIPLEVVVRNYASGHFVTKYHVTPMLKLEPTVLEFYDKSDALDDPMMNDLQIQALHILDAEQIAQVKAQAFQINQQLQQLFAQMKIDLIDIKFEFGWTASGAIILGDELSPDNMRLVDQQTGHSLDKDVFRQETGNLVDGYAIVLERLQQILGD</sequence>
<dbReference type="CDD" id="cd01415">
    <property type="entry name" value="SAICAR_synt_PurC"/>
    <property type="match status" value="1"/>
</dbReference>
<accession>A0A0R2BGM6</accession>
<evidence type="ECO:0000256" key="4">
    <source>
        <dbReference type="ARBA" id="ARBA00022741"/>
    </source>
</evidence>
<dbReference type="Pfam" id="PF01259">
    <property type="entry name" value="SAICAR_synt"/>
    <property type="match status" value="1"/>
</dbReference>
<dbReference type="InterPro" id="IPR050089">
    <property type="entry name" value="SAICAR_synthetase"/>
</dbReference>